<comment type="caution">
    <text evidence="2">The sequence shown here is derived from an EMBL/GenBank/DDBJ whole genome shotgun (WGS) entry which is preliminary data.</text>
</comment>
<dbReference type="EMBL" id="LPXO01000024">
    <property type="protein sequence ID" value="KUF08738.1"/>
    <property type="molecule type" value="Genomic_DNA"/>
</dbReference>
<keyword evidence="3" id="KW-1185">Reference proteome</keyword>
<accession>A0A0W7WDY1</accession>
<dbReference type="RefSeq" id="WP_058864212.1">
    <property type="nucleotide sequence ID" value="NZ_LPXO01000024.1"/>
</dbReference>
<dbReference type="STRING" id="1685382.AVJ23_21050"/>
<dbReference type="Proteomes" id="UP000054396">
    <property type="component" value="Unassembled WGS sequence"/>
</dbReference>
<gene>
    <name evidence="2" type="ORF">AVJ23_21050</name>
</gene>
<protein>
    <submittedName>
        <fullName evidence="2">Uncharacterized protein</fullName>
    </submittedName>
</protein>
<evidence type="ECO:0000313" key="3">
    <source>
        <dbReference type="Proteomes" id="UP000054396"/>
    </source>
</evidence>
<proteinExistence type="predicted"/>
<feature type="compositionally biased region" description="Low complexity" evidence="1">
    <location>
        <begin position="90"/>
        <end position="99"/>
    </location>
</feature>
<evidence type="ECO:0000256" key="1">
    <source>
        <dbReference type="SAM" id="MobiDB-lite"/>
    </source>
</evidence>
<name>A0A0W7WDY1_9RHOB</name>
<dbReference type="AlphaFoldDB" id="A0A0W7WDY1"/>
<evidence type="ECO:0000313" key="2">
    <source>
        <dbReference type="EMBL" id="KUF08738.1"/>
    </source>
</evidence>
<sequence>MFKRLFGTAAGTRAAPGPVAGLRERVESWRFQRDVAAVTATLDRLSDRQLAMIGMRRGELFEAVSDMMLRAEEERRIGREVVALLERPRAAPAPAPAAEDLAEDRATAAA</sequence>
<feature type="region of interest" description="Disordered" evidence="1">
    <location>
        <begin position="88"/>
        <end position="110"/>
    </location>
</feature>
<reference evidence="2 3" key="1">
    <citation type="submission" date="2015-12" db="EMBL/GenBank/DDBJ databases">
        <authorList>
            <person name="Shamseldin A."/>
            <person name="Moawad H."/>
            <person name="Abd El-Rahim W.M."/>
            <person name="Sadowsky M.J."/>
        </authorList>
    </citation>
    <scope>NUCLEOTIDE SEQUENCE [LARGE SCALE GENOMIC DNA]</scope>
    <source>
        <strain evidence="2 3">SJ5A-1</strain>
    </source>
</reference>
<organism evidence="2 3">
    <name type="scientific">Pseudoponticoccus marisrubri</name>
    <dbReference type="NCBI Taxonomy" id="1685382"/>
    <lineage>
        <taxon>Bacteria</taxon>
        <taxon>Pseudomonadati</taxon>
        <taxon>Pseudomonadota</taxon>
        <taxon>Alphaproteobacteria</taxon>
        <taxon>Rhodobacterales</taxon>
        <taxon>Roseobacteraceae</taxon>
        <taxon>Pseudoponticoccus</taxon>
    </lineage>
</organism>
<dbReference type="OrthoDB" id="7875868at2"/>